<keyword evidence="4 9" id="KW-0812">Transmembrane</keyword>
<name>A0A7S1H157_HEMAN</name>
<evidence type="ECO:0000256" key="6">
    <source>
        <dbReference type="ARBA" id="ARBA00023136"/>
    </source>
</evidence>
<dbReference type="CDD" id="cd15848">
    <property type="entry name" value="SNARE_syntaxin1-like"/>
    <property type="match status" value="1"/>
</dbReference>
<dbReference type="FunFam" id="1.20.58.70:FF:000011">
    <property type="entry name" value="Syntaxin 4"/>
    <property type="match status" value="1"/>
</dbReference>
<feature type="compositionally biased region" description="Acidic residues" evidence="8">
    <location>
        <begin position="22"/>
        <end position="31"/>
    </location>
</feature>
<dbReference type="Gene3D" id="1.20.5.110">
    <property type="match status" value="1"/>
</dbReference>
<dbReference type="Pfam" id="PF05739">
    <property type="entry name" value="SNARE"/>
    <property type="match status" value="1"/>
</dbReference>
<keyword evidence="6 9" id="KW-0472">Membrane</keyword>
<evidence type="ECO:0000256" key="1">
    <source>
        <dbReference type="ARBA" id="ARBA00004211"/>
    </source>
</evidence>
<dbReference type="Pfam" id="PF00804">
    <property type="entry name" value="Syntaxin"/>
    <property type="match status" value="1"/>
</dbReference>
<evidence type="ECO:0000256" key="4">
    <source>
        <dbReference type="ARBA" id="ARBA00022692"/>
    </source>
</evidence>
<dbReference type="SMART" id="SM00397">
    <property type="entry name" value="t_SNARE"/>
    <property type="match status" value="1"/>
</dbReference>
<dbReference type="SUPFAM" id="SSF47661">
    <property type="entry name" value="t-snare proteins"/>
    <property type="match status" value="1"/>
</dbReference>
<evidence type="ECO:0000256" key="2">
    <source>
        <dbReference type="ARBA" id="ARBA00009063"/>
    </source>
</evidence>
<dbReference type="GO" id="GO:0006887">
    <property type="term" value="P:exocytosis"/>
    <property type="evidence" value="ECO:0007669"/>
    <property type="project" value="TreeGrafter"/>
</dbReference>
<dbReference type="PANTHER" id="PTHR19957:SF307">
    <property type="entry name" value="PROTEIN SSO1-RELATED"/>
    <property type="match status" value="1"/>
</dbReference>
<dbReference type="InterPro" id="IPR006012">
    <property type="entry name" value="Syntaxin/epimorphin_CS"/>
</dbReference>
<keyword evidence="5 9" id="KW-1133">Transmembrane helix</keyword>
<dbReference type="CDD" id="cd00179">
    <property type="entry name" value="SynN"/>
    <property type="match status" value="1"/>
</dbReference>
<dbReference type="FunFam" id="1.20.5.110:FF:000008">
    <property type="entry name" value="Syntaxin 132"/>
    <property type="match status" value="1"/>
</dbReference>
<dbReference type="GO" id="GO:0031201">
    <property type="term" value="C:SNARE complex"/>
    <property type="evidence" value="ECO:0007669"/>
    <property type="project" value="TreeGrafter"/>
</dbReference>
<organism evidence="11">
    <name type="scientific">Hemiselmis andersenii</name>
    <name type="common">Cryptophyte alga</name>
    <dbReference type="NCBI Taxonomy" id="464988"/>
    <lineage>
        <taxon>Eukaryota</taxon>
        <taxon>Cryptophyceae</taxon>
        <taxon>Cryptomonadales</taxon>
        <taxon>Hemiselmidaceae</taxon>
        <taxon>Hemiselmis</taxon>
    </lineage>
</organism>
<evidence type="ECO:0000256" key="7">
    <source>
        <dbReference type="RuleBase" id="RU003858"/>
    </source>
</evidence>
<dbReference type="EMBL" id="HBFX01023607">
    <property type="protein sequence ID" value="CAD8960117.1"/>
    <property type="molecule type" value="Transcribed_RNA"/>
</dbReference>
<comment type="similarity">
    <text evidence="2 7">Belongs to the syntaxin family.</text>
</comment>
<keyword evidence="3" id="KW-0813">Transport</keyword>
<evidence type="ECO:0000256" key="9">
    <source>
        <dbReference type="SAM" id="Phobius"/>
    </source>
</evidence>
<dbReference type="InterPro" id="IPR010989">
    <property type="entry name" value="SNARE"/>
</dbReference>
<dbReference type="GO" id="GO:0012505">
    <property type="term" value="C:endomembrane system"/>
    <property type="evidence" value="ECO:0007669"/>
    <property type="project" value="TreeGrafter"/>
</dbReference>
<dbReference type="GO" id="GO:0000149">
    <property type="term" value="F:SNARE binding"/>
    <property type="evidence" value="ECO:0007669"/>
    <property type="project" value="TreeGrafter"/>
</dbReference>
<evidence type="ECO:0000256" key="5">
    <source>
        <dbReference type="ARBA" id="ARBA00022989"/>
    </source>
</evidence>
<reference evidence="11" key="1">
    <citation type="submission" date="2021-01" db="EMBL/GenBank/DDBJ databases">
        <authorList>
            <person name="Corre E."/>
            <person name="Pelletier E."/>
            <person name="Niang G."/>
            <person name="Scheremetjew M."/>
            <person name="Finn R."/>
            <person name="Kale V."/>
            <person name="Holt S."/>
            <person name="Cochrane G."/>
            <person name="Meng A."/>
            <person name="Brown T."/>
            <person name="Cohen L."/>
        </authorList>
    </citation>
    <scope>NUCLEOTIDE SEQUENCE</scope>
    <source>
        <strain evidence="11">CCMP644</strain>
    </source>
</reference>
<sequence length="312" mass="35136">MPIDRLTAMKELKGGKGKKDSWDEEMGEQDDAPPKGKQSAFMQDFFKKVAVVKKDMETIKRNMATMDKKHGAALTAVSSSASNKRQEELDNLIDNTNSLVKGVKEQLQEMDKEGKEYAAKNKGKADSEMRIRQNLHSTLSRKFVNQVQEYQEMQNKYKGKYRDRVGRQLKVVKPDATQAEIDDILTSGGDQSIFTQQLLAERSTQAAKNALADIQDKHKDIIKLEQSIVELHQLFVDMSVLVETQGEMLDQIEYSVQQAHAYVEKGVTQLEKAKQSQKDTRKRMCCIMVCMIIFLVVVVGVVFGGLAGAKIV</sequence>
<gene>
    <name evidence="11" type="ORF">HAND00432_LOCUS14349</name>
</gene>
<dbReference type="GO" id="GO:0006886">
    <property type="term" value="P:intracellular protein transport"/>
    <property type="evidence" value="ECO:0007669"/>
    <property type="project" value="InterPro"/>
</dbReference>
<dbReference type="GO" id="GO:0048278">
    <property type="term" value="P:vesicle docking"/>
    <property type="evidence" value="ECO:0007669"/>
    <property type="project" value="TreeGrafter"/>
</dbReference>
<evidence type="ECO:0000259" key="10">
    <source>
        <dbReference type="PROSITE" id="PS50192"/>
    </source>
</evidence>
<dbReference type="AlphaFoldDB" id="A0A7S1H157"/>
<dbReference type="InterPro" id="IPR006011">
    <property type="entry name" value="Syntaxin_N"/>
</dbReference>
<evidence type="ECO:0000256" key="8">
    <source>
        <dbReference type="SAM" id="MobiDB-lite"/>
    </source>
</evidence>
<dbReference type="Gene3D" id="1.20.58.70">
    <property type="match status" value="1"/>
</dbReference>
<evidence type="ECO:0000256" key="3">
    <source>
        <dbReference type="ARBA" id="ARBA00022448"/>
    </source>
</evidence>
<dbReference type="SMART" id="SM00503">
    <property type="entry name" value="SynN"/>
    <property type="match status" value="1"/>
</dbReference>
<accession>A0A7S1H157</accession>
<proteinExistence type="inferred from homology"/>
<dbReference type="GO" id="GO:0005484">
    <property type="term" value="F:SNAP receptor activity"/>
    <property type="evidence" value="ECO:0007669"/>
    <property type="project" value="InterPro"/>
</dbReference>
<dbReference type="GO" id="GO:0005886">
    <property type="term" value="C:plasma membrane"/>
    <property type="evidence" value="ECO:0007669"/>
    <property type="project" value="TreeGrafter"/>
</dbReference>
<feature type="compositionally biased region" description="Basic and acidic residues" evidence="8">
    <location>
        <begin position="7"/>
        <end position="21"/>
    </location>
</feature>
<feature type="region of interest" description="Disordered" evidence="8">
    <location>
        <begin position="1"/>
        <end position="38"/>
    </location>
</feature>
<feature type="domain" description="T-SNARE coiled-coil homology" evidence="10">
    <location>
        <begin position="211"/>
        <end position="273"/>
    </location>
</feature>
<evidence type="ECO:0000313" key="11">
    <source>
        <dbReference type="EMBL" id="CAD8960117.1"/>
    </source>
</evidence>
<dbReference type="GO" id="GO:0006906">
    <property type="term" value="P:vesicle fusion"/>
    <property type="evidence" value="ECO:0007669"/>
    <property type="project" value="TreeGrafter"/>
</dbReference>
<dbReference type="PROSITE" id="PS50192">
    <property type="entry name" value="T_SNARE"/>
    <property type="match status" value="1"/>
</dbReference>
<feature type="transmembrane region" description="Helical" evidence="9">
    <location>
        <begin position="284"/>
        <end position="307"/>
    </location>
</feature>
<dbReference type="PANTHER" id="PTHR19957">
    <property type="entry name" value="SYNTAXIN"/>
    <property type="match status" value="1"/>
</dbReference>
<comment type="subcellular location">
    <subcellularLocation>
        <location evidence="1">Membrane</location>
        <topology evidence="1">Single-pass type IV membrane protein</topology>
    </subcellularLocation>
</comment>
<dbReference type="InterPro" id="IPR000727">
    <property type="entry name" value="T_SNARE_dom"/>
</dbReference>
<dbReference type="PROSITE" id="PS00914">
    <property type="entry name" value="SYNTAXIN"/>
    <property type="match status" value="1"/>
</dbReference>
<protein>
    <recommendedName>
        <fullName evidence="10">t-SNARE coiled-coil homology domain-containing protein</fullName>
    </recommendedName>
</protein>
<dbReference type="InterPro" id="IPR045242">
    <property type="entry name" value="Syntaxin"/>
</dbReference>